<dbReference type="EMBL" id="JAMBOL010000017">
    <property type="protein sequence ID" value="MCM3715549.1"/>
    <property type="molecule type" value="Genomic_DNA"/>
</dbReference>
<dbReference type="Proteomes" id="UP001139179">
    <property type="component" value="Unassembled WGS sequence"/>
</dbReference>
<proteinExistence type="predicted"/>
<reference evidence="1" key="1">
    <citation type="submission" date="2022-05" db="EMBL/GenBank/DDBJ databases">
        <title>Comparative Genomics of Spacecraft Associated Microbes.</title>
        <authorList>
            <person name="Tran M.T."/>
            <person name="Wright A."/>
            <person name="Seuylemezian A."/>
            <person name="Eisen J."/>
            <person name="Coil D."/>
        </authorList>
    </citation>
    <scope>NUCLEOTIDE SEQUENCE</scope>
    <source>
        <strain evidence="1">214.1.1</strain>
    </source>
</reference>
<dbReference type="InterPro" id="IPR023374">
    <property type="entry name" value="AttH-like_dom_sf"/>
</dbReference>
<name>A0A9X2IP23_9BACI</name>
<comment type="caution">
    <text evidence="1">The sequence shown here is derived from an EMBL/GenBank/DDBJ whole genome shotgun (WGS) entry which is preliminary data.</text>
</comment>
<dbReference type="AlphaFoldDB" id="A0A9X2IP23"/>
<organism evidence="1 2">
    <name type="scientific">Halalkalibacter oceani</name>
    <dbReference type="NCBI Taxonomy" id="1653776"/>
    <lineage>
        <taxon>Bacteria</taxon>
        <taxon>Bacillati</taxon>
        <taxon>Bacillota</taxon>
        <taxon>Bacilli</taxon>
        <taxon>Bacillales</taxon>
        <taxon>Bacillaceae</taxon>
        <taxon>Halalkalibacter</taxon>
    </lineage>
</organism>
<dbReference type="Gene3D" id="2.40.370.10">
    <property type="entry name" value="AttH-like domain"/>
    <property type="match status" value="1"/>
</dbReference>
<evidence type="ECO:0000313" key="2">
    <source>
        <dbReference type="Proteomes" id="UP001139179"/>
    </source>
</evidence>
<dbReference type="SUPFAM" id="SSF159245">
    <property type="entry name" value="AttH-like"/>
    <property type="match status" value="1"/>
</dbReference>
<evidence type="ECO:0000313" key="1">
    <source>
        <dbReference type="EMBL" id="MCM3715549.1"/>
    </source>
</evidence>
<gene>
    <name evidence="1" type="ORF">M3202_15890</name>
</gene>
<sequence>MKAKIHSVMGATPEHYKRLGTLKHQIMPWEDGYRTRGEKGTYEWLYFDSQMDDGSTLVIVFYSNKWTLAPSRGPSPQVTFALHTADGKEYTEALELPISSFSSSTDSCDVRLGDCYFRGDLNEYHIHFEKGDIEADVHLVGNVPAWRPETGYFYFGNKEQHYFAWLPAVPEGKVEAKVRINGFTSRYTGTGYHDHNWGNISMMSIMSHWYWGRAKVGRYQTITSYITGEKKYGYSKFPIFMLAKDGEIIGDDAVRFLQFREEDPYIDSKTGQTFFNRLIYDYNDGQQHYRVTYEREEDIEFVRAIDTMSRPLRMVARIISMDGVYIRFTGQATVECFDGDRVVESVTAPAIWELTSKI</sequence>
<dbReference type="RefSeq" id="WP_251224286.1">
    <property type="nucleotide sequence ID" value="NZ_JAMBOL010000017.1"/>
</dbReference>
<evidence type="ECO:0008006" key="3">
    <source>
        <dbReference type="Google" id="ProtNLM"/>
    </source>
</evidence>
<protein>
    <recommendedName>
        <fullName evidence="3">Hydroxyneurosporene dehydrogenase</fullName>
    </recommendedName>
</protein>
<accession>A0A9X2IP23</accession>
<dbReference type="CDD" id="cd22187">
    <property type="entry name" value="asqI-like"/>
    <property type="match status" value="1"/>
</dbReference>
<keyword evidence="2" id="KW-1185">Reference proteome</keyword>